<dbReference type="InterPro" id="IPR025103">
    <property type="entry name" value="DUF4011"/>
</dbReference>
<feature type="domain" description="DNA2/NAM7 helicase helicase" evidence="2">
    <location>
        <begin position="309"/>
        <end position="376"/>
    </location>
</feature>
<dbReference type="Pfam" id="PF13195">
    <property type="entry name" value="DUF4011"/>
    <property type="match status" value="1"/>
</dbReference>
<dbReference type="InterPro" id="IPR027417">
    <property type="entry name" value="P-loop_NTPase"/>
</dbReference>
<dbReference type="EMBL" id="RXOL01000010">
    <property type="protein sequence ID" value="RVQ64987.1"/>
    <property type="molecule type" value="Genomic_DNA"/>
</dbReference>
<feature type="domain" description="DUF3320" evidence="1">
    <location>
        <begin position="1412"/>
        <end position="1458"/>
    </location>
</feature>
<dbReference type="InterPro" id="IPR047187">
    <property type="entry name" value="SF1_C_Upf1"/>
</dbReference>
<dbReference type="InterPro" id="IPR049468">
    <property type="entry name" value="Restrct_endonuc-II-like_dom"/>
</dbReference>
<dbReference type="InterPro" id="IPR041677">
    <property type="entry name" value="DNA2/NAM7_AAA_11"/>
</dbReference>
<dbReference type="CDD" id="cd18808">
    <property type="entry name" value="SF1_C_Upf1"/>
    <property type="match status" value="1"/>
</dbReference>
<feature type="domain" description="DNA2/NAM7 helicase-like C-terminal" evidence="3">
    <location>
        <begin position="1025"/>
        <end position="1209"/>
    </location>
</feature>
<dbReference type="GO" id="GO:0004386">
    <property type="term" value="F:helicase activity"/>
    <property type="evidence" value="ECO:0007669"/>
    <property type="project" value="InterPro"/>
</dbReference>
<dbReference type="FunFam" id="3.40.50.300:FF:002063">
    <property type="entry name" value="DNA helicase related protein"/>
    <property type="match status" value="1"/>
</dbReference>
<dbReference type="RefSeq" id="WP_127613602.1">
    <property type="nucleotide sequence ID" value="NZ_RXOL01000010.1"/>
</dbReference>
<dbReference type="SUPFAM" id="SSF52540">
    <property type="entry name" value="P-loop containing nucleoside triphosphate hydrolases"/>
    <property type="match status" value="1"/>
</dbReference>
<dbReference type="Pfam" id="PF13087">
    <property type="entry name" value="AAA_12"/>
    <property type="match status" value="1"/>
</dbReference>
<feature type="domain" description="DNA2/NAM7 helicase helicase" evidence="2">
    <location>
        <begin position="945"/>
        <end position="983"/>
    </location>
</feature>
<dbReference type="Pfam" id="PF13086">
    <property type="entry name" value="AAA_11"/>
    <property type="match status" value="2"/>
</dbReference>
<dbReference type="Gene3D" id="3.40.960.10">
    <property type="entry name" value="VSR Endonuclease"/>
    <property type="match status" value="1"/>
</dbReference>
<dbReference type="InterPro" id="IPR045055">
    <property type="entry name" value="DNA2/NAM7-like"/>
</dbReference>
<organism evidence="5 6">
    <name type="scientific">Croceicoccus ponticola</name>
    <dbReference type="NCBI Taxonomy" id="2217664"/>
    <lineage>
        <taxon>Bacteria</taxon>
        <taxon>Pseudomonadati</taxon>
        <taxon>Pseudomonadota</taxon>
        <taxon>Alphaproteobacteria</taxon>
        <taxon>Sphingomonadales</taxon>
        <taxon>Erythrobacteraceae</taxon>
        <taxon>Croceicoccus</taxon>
    </lineage>
</organism>
<dbReference type="SUPFAM" id="SSF52980">
    <property type="entry name" value="Restriction endonuclease-like"/>
    <property type="match status" value="1"/>
</dbReference>
<dbReference type="InterPro" id="IPR011335">
    <property type="entry name" value="Restrct_endonuc-II-like"/>
</dbReference>
<dbReference type="Gene3D" id="3.40.50.300">
    <property type="entry name" value="P-loop containing nucleotide triphosphate hydrolases"/>
    <property type="match status" value="3"/>
</dbReference>
<evidence type="ECO:0000259" key="3">
    <source>
        <dbReference type="Pfam" id="PF13087"/>
    </source>
</evidence>
<keyword evidence="6" id="KW-1185">Reference proteome</keyword>
<feature type="domain" description="Restriction endonuclease type II-like" evidence="4">
    <location>
        <begin position="1257"/>
        <end position="1354"/>
    </location>
</feature>
<dbReference type="Proteomes" id="UP000283003">
    <property type="component" value="Unassembled WGS sequence"/>
</dbReference>
<dbReference type="PANTHER" id="PTHR10887">
    <property type="entry name" value="DNA2/NAM7 HELICASE FAMILY"/>
    <property type="match status" value="1"/>
</dbReference>
<evidence type="ECO:0000313" key="5">
    <source>
        <dbReference type="EMBL" id="RVQ64987.1"/>
    </source>
</evidence>
<evidence type="ECO:0000259" key="1">
    <source>
        <dbReference type="Pfam" id="PF11784"/>
    </source>
</evidence>
<name>A0A437GUD4_9SPHN</name>
<dbReference type="FunFam" id="3.40.960.10:FF:000002">
    <property type="entry name" value="DNA helicase related protein"/>
    <property type="match status" value="1"/>
</dbReference>
<evidence type="ECO:0000259" key="2">
    <source>
        <dbReference type="Pfam" id="PF13086"/>
    </source>
</evidence>
<protein>
    <submittedName>
        <fullName evidence="5">DUF3320 domain-containing protein</fullName>
    </submittedName>
</protein>
<dbReference type="PANTHER" id="PTHR10887:SF530">
    <property type="entry name" value="SUPERFAMILY I DNA HELICASES"/>
    <property type="match status" value="1"/>
</dbReference>
<dbReference type="Pfam" id="PF18741">
    <property type="entry name" value="MTES_1575"/>
    <property type="match status" value="1"/>
</dbReference>
<dbReference type="InterPro" id="IPR041679">
    <property type="entry name" value="DNA2/NAM7-like_C"/>
</dbReference>
<accession>A0A437GUD4</accession>
<dbReference type="OrthoDB" id="9757917at2"/>
<reference evidence="5 6" key="1">
    <citation type="submission" date="2018-12" db="EMBL/GenBank/DDBJ databases">
        <title>Croceicoccus ponticola sp. nov., a lipolytic bacterium isolated from seawater.</title>
        <authorList>
            <person name="Yoon J.-H."/>
        </authorList>
    </citation>
    <scope>NUCLEOTIDE SEQUENCE [LARGE SCALE GENOMIC DNA]</scope>
    <source>
        <strain evidence="5 6">GM-16</strain>
    </source>
</reference>
<comment type="caution">
    <text evidence="5">The sequence shown here is derived from an EMBL/GenBank/DDBJ whole genome shotgun (WGS) entry which is preliminary data.</text>
</comment>
<dbReference type="InterPro" id="IPR021754">
    <property type="entry name" value="DUF3320"/>
</dbReference>
<sequence length="1558" mass="170835">MATLQNDGSGPSQQQRSEVARLFDETRRRLVETGTRNRLVHVNRANTRGNVINVVNERSDDVHAILRDSKVMRFLALGRDKSDDDDEVHFASVEDELGADRYTDIHLETRLGPDALQKKLLKIAREAQTAEEESGVNILYLALGFLTWFEDRNSGIEREAPLVLLPVELVRNSRTSTYDIRARDEEILTNLPLQQRLKDDFGIDLPEIDTEEDWKPSSYFERVESVIAARDRWQVDRDAIQLGFFSFSKLLMYRDLDVESWPDEALADHPLTRGLLYEGFASEQPLFGPEDQLDDLLPPERIFHVVDADASQAKVIEEVRSGRNLVVQGPPGTGKSQTITNIIAAAAKDGKRVLFVAEKMAALSVVHDRLVKVGLRDVCLELHSRTANKKIVLAELARTISQAAAIPQMPDAPHPLTRVRDRLNDIAKALHEPIGSTGETAFSVLGRQVRYIGMNATPPAMNTGPLLRMTRTEEAALIDTIERYGELLADEGVDVPHPFEGARNLDLQPVELARLASVLTNAKSALEELADVVEQLLAALSLSQPVTLETADALVDLLSRLEGLPQGAGPTAVSMLDASDPARLRELLQAGSEWRAEFDAQAPNFIDVAFAHPVTGLRGPLVAGCNSFFSRLGGAYRGASRELAGLLCGPLPKAAPERVALVDALGNVGSKRAAWETDQAYGARILGDAWRGERSDFALLISIAGWCDNLSQAALKAAPVAASELAASDDATSMLRRLIETATTARSTLAAATDFLNLDPATFGAERFEQAEVWSIVLRIGNMAMATDRYVGWVRLARMQGRMTAAGLADLAECMRTGAVDGPAAVVELRFARAEGLWRQALEQSPILRDLPMEKRHELVATFGRLERERLKDNVTDILAGHLAQVPQGAQGEMGVIRSEIGKKMRHLAIRRLFERAGTAIQRIKPVLLMSPISVAQYLPPNALSFDLLVIDEASQVRPEDALGAIARANQIVVVGDQKQLPPSSFFDRLAANDDADEDEPELLAGAAKVGAMESVLTLCEARGLGSRMLQWHYRSRDPSLIKVSNREFYEDGLILPPSPLQADPEFGLCFTQVAGVYDKGGKRDNRKEGEAIVARVAEHARKNPSLSLGIVTFSFAQRNLITELLELARRGDTVLDAFMREGQSEDIFVKNIENVQGDERDVILVSVGYGPAVAGGRLTSMSFGPVNGEGGERRLNVLFTRARIRCEVFASFDPGDIDVSRTAGQGPRILKRFLEYAKSGQLEEHSPTGLDADTPFEEDVADVIRSFGFLADPQVGSAGFRIDIGVRHSERPGTYVLAVECDGAAYHSALWARERDRLRQDVLEHLGWRFHRIWSTDWFYNRRAEIERLRHALVAAREAAEAGIKVEGANESRPALPTVDEPVPVIAIADIVERKMPAYQRAVFPVNSLQEPHEVSTAVLADLVKRIIEAKGPIHVEEAARRIASCFGKEKAGSRIVTATRAALARAQSHDSQLLSDGTFSFTRDQSERPPVRDRSMESGATLKAANISALEVKAALALAREDNAGGDDADLIRSAARLLGFRRVGADLQAKISGAL</sequence>
<evidence type="ECO:0000259" key="4">
    <source>
        <dbReference type="Pfam" id="PF18741"/>
    </source>
</evidence>
<evidence type="ECO:0000313" key="6">
    <source>
        <dbReference type="Proteomes" id="UP000283003"/>
    </source>
</evidence>
<gene>
    <name evidence="5" type="ORF">EKN06_14375</name>
</gene>
<dbReference type="Pfam" id="PF11784">
    <property type="entry name" value="DUF3320"/>
    <property type="match status" value="1"/>
</dbReference>
<proteinExistence type="predicted"/>